<evidence type="ECO:0000313" key="2">
    <source>
        <dbReference type="Proteomes" id="UP000324800"/>
    </source>
</evidence>
<protein>
    <submittedName>
        <fullName evidence="1">Uncharacterized protein</fullName>
    </submittedName>
</protein>
<comment type="caution">
    <text evidence="1">The sequence shown here is derived from an EMBL/GenBank/DDBJ whole genome shotgun (WGS) entry which is preliminary data.</text>
</comment>
<accession>A0A5J4WFT3</accession>
<sequence length="762" mass="85917">MKSPTIPEVEPQFEKEIDRFQQLFQQPFQQQVIICETPKLSARRRSSIFEETLTPGPSVRRWLLDIISEGEHMVKESAHFVLSENQLIWVVAYTFDVPESQIQLCIEDEGCCGRFRNDSTQTINKILIGNALYGSSKYNTIGLINEVKNIENLINIINEAHDPYNREEIDEILDKKLNNSEQIDAYTKQEDDALLLLKADNSELIDAYSKTEADALFEEKLNITDQIDAYNKTEVDALLDDKLNISDQLDAYIKQEDDALLLLKAEKSELIDAYSKTEDDALLLLKTDKTELIGAYSKTEADALLDDKLNISDQIDAYSKTENDALLLMKADKTELIDAYNKQEHDKMLALKLNISDQIDAYNKTEADALLQLKAYKPQLIDAYNKTEVDALLDDKLNISDQIDAYTKYEDDALLLLNVDKSELADYVNLGTAQTISGQKQINIITVASVLKQGKNDAFMHLAGGCNMLVSSLVNQNELQEVRDIASGKSKTYVLDIQSDLNDWIAIQDNIAKLAIGNNLYIVDKQVVDFWQDGTEIKVLETEQPDMTNVITTLGTAICGDNAINDLLFSVNTLIPAKNINFVTADYDQNISGSKTFTSTIHFVGIQVQNYDNAFVVLAGGGVRAIQDINASVDLSNYYNKLQTYSQTEMDQKLNLKLNISDQIDAYTKGQNDALLLLEAVKAEIIDAQNKTEVDTLHDNKLDVSDQIDAYTKTQDDALLLLKADKTQLIDTYIKQKQIICQIIKQIQEFHILKKKMMRCCC</sequence>
<organism evidence="1 2">
    <name type="scientific">Streblomastix strix</name>
    <dbReference type="NCBI Taxonomy" id="222440"/>
    <lineage>
        <taxon>Eukaryota</taxon>
        <taxon>Metamonada</taxon>
        <taxon>Preaxostyla</taxon>
        <taxon>Oxymonadida</taxon>
        <taxon>Streblomastigidae</taxon>
        <taxon>Streblomastix</taxon>
    </lineage>
</organism>
<dbReference type="AlphaFoldDB" id="A0A5J4WFT3"/>
<dbReference type="Proteomes" id="UP000324800">
    <property type="component" value="Unassembled WGS sequence"/>
</dbReference>
<proteinExistence type="predicted"/>
<evidence type="ECO:0000313" key="1">
    <source>
        <dbReference type="EMBL" id="KAA6393837.1"/>
    </source>
</evidence>
<gene>
    <name evidence="1" type="ORF">EZS28_010639</name>
</gene>
<reference evidence="1 2" key="1">
    <citation type="submission" date="2019-03" db="EMBL/GenBank/DDBJ databases">
        <title>Single cell metagenomics reveals metabolic interactions within the superorganism composed of flagellate Streblomastix strix and complex community of Bacteroidetes bacteria on its surface.</title>
        <authorList>
            <person name="Treitli S.C."/>
            <person name="Kolisko M."/>
            <person name="Husnik F."/>
            <person name="Keeling P."/>
            <person name="Hampl V."/>
        </authorList>
    </citation>
    <scope>NUCLEOTIDE SEQUENCE [LARGE SCALE GENOMIC DNA]</scope>
    <source>
        <strain evidence="1">ST1C</strain>
    </source>
</reference>
<dbReference type="EMBL" id="SNRW01002124">
    <property type="protein sequence ID" value="KAA6393837.1"/>
    <property type="molecule type" value="Genomic_DNA"/>
</dbReference>
<name>A0A5J4WFT3_9EUKA</name>